<protein>
    <recommendedName>
        <fullName evidence="3">Transposase MuDR plant domain-containing protein</fullName>
    </recommendedName>
</protein>
<proteinExistence type="predicted"/>
<dbReference type="AlphaFoldDB" id="A0A445ADV5"/>
<evidence type="ECO:0000313" key="1">
    <source>
        <dbReference type="EMBL" id="RYR24592.1"/>
    </source>
</evidence>
<dbReference type="Proteomes" id="UP000289738">
    <property type="component" value="Chromosome B02"/>
</dbReference>
<dbReference type="EMBL" id="SDMP01000012">
    <property type="protein sequence ID" value="RYR24592.1"/>
    <property type="molecule type" value="Genomic_DNA"/>
</dbReference>
<evidence type="ECO:0000313" key="2">
    <source>
        <dbReference type="Proteomes" id="UP000289738"/>
    </source>
</evidence>
<reference evidence="1 2" key="1">
    <citation type="submission" date="2019-01" db="EMBL/GenBank/DDBJ databases">
        <title>Sequencing of cultivated peanut Arachis hypogaea provides insights into genome evolution and oil improvement.</title>
        <authorList>
            <person name="Chen X."/>
        </authorList>
    </citation>
    <scope>NUCLEOTIDE SEQUENCE [LARGE SCALE GENOMIC DNA]</scope>
    <source>
        <strain evidence="2">cv. Fuhuasheng</strain>
        <tissue evidence="1">Leaves</tissue>
    </source>
</reference>
<gene>
    <name evidence="1" type="ORF">Ahy_B02g058103</name>
</gene>
<name>A0A445ADV5_ARAHY</name>
<evidence type="ECO:0008006" key="3">
    <source>
        <dbReference type="Google" id="ProtNLM"/>
    </source>
</evidence>
<comment type="caution">
    <text evidence="1">The sequence shown here is derived from an EMBL/GenBank/DDBJ whole genome shotgun (WGS) entry which is preliminary data.</text>
</comment>
<accession>A0A445ADV5</accession>
<organism evidence="1 2">
    <name type="scientific">Arachis hypogaea</name>
    <name type="common">Peanut</name>
    <dbReference type="NCBI Taxonomy" id="3818"/>
    <lineage>
        <taxon>Eukaryota</taxon>
        <taxon>Viridiplantae</taxon>
        <taxon>Streptophyta</taxon>
        <taxon>Embryophyta</taxon>
        <taxon>Tracheophyta</taxon>
        <taxon>Spermatophyta</taxon>
        <taxon>Magnoliopsida</taxon>
        <taxon>eudicotyledons</taxon>
        <taxon>Gunneridae</taxon>
        <taxon>Pentapetalae</taxon>
        <taxon>rosids</taxon>
        <taxon>fabids</taxon>
        <taxon>Fabales</taxon>
        <taxon>Fabaceae</taxon>
        <taxon>Papilionoideae</taxon>
        <taxon>50 kb inversion clade</taxon>
        <taxon>dalbergioids sensu lato</taxon>
        <taxon>Dalbergieae</taxon>
        <taxon>Pterocarpus clade</taxon>
        <taxon>Arachis</taxon>
    </lineage>
</organism>
<keyword evidence="2" id="KW-1185">Reference proteome</keyword>
<sequence>MKSHFNILKYQEKCRVFCADRYPISVFGGSVQFQTKYVTDEVSMQEMFSMYIESRSQMSFIEFEEEYESNYEVVDPSGDEDQADSIMEVNVAKVTNALANQHLFEESFFIRALNLEAMHASKFPEYMNATELLVMVDGEFVMGMKFNFRKLVIVAMNDYTIHRGVDYWVYESELMTFYTKCTQYGSGCDWLIKISMICKKYCWSHLYQNYYFSRPFEVGFQHNCRSNKAIIAKVQSKFNYTTMWRISFKIVALASISWS</sequence>